<keyword evidence="3" id="KW-1185">Reference proteome</keyword>
<sequence length="126" mass="14086">MFRGHVTVSCEFSYTCAFELLIAFNMGLFVVVGSQWDYCYWQQVLVALWGVWDPYLETKDRTPDGVNIVNDVALSVLLFLTTWLLDGVFVLIGCLCHSPASVTVMLFMVCGLKLIDCLMAMGVVSL</sequence>
<dbReference type="EMBL" id="BGPR01166449">
    <property type="protein sequence ID" value="GBM14987.1"/>
    <property type="molecule type" value="Genomic_DNA"/>
</dbReference>
<feature type="transmembrane region" description="Helical" evidence="1">
    <location>
        <begin position="12"/>
        <end position="32"/>
    </location>
</feature>
<organism evidence="2 3">
    <name type="scientific">Araneus ventricosus</name>
    <name type="common">Orbweaver spider</name>
    <name type="synonym">Epeira ventricosa</name>
    <dbReference type="NCBI Taxonomy" id="182803"/>
    <lineage>
        <taxon>Eukaryota</taxon>
        <taxon>Metazoa</taxon>
        <taxon>Ecdysozoa</taxon>
        <taxon>Arthropoda</taxon>
        <taxon>Chelicerata</taxon>
        <taxon>Arachnida</taxon>
        <taxon>Araneae</taxon>
        <taxon>Araneomorphae</taxon>
        <taxon>Entelegynae</taxon>
        <taxon>Araneoidea</taxon>
        <taxon>Araneidae</taxon>
        <taxon>Araneus</taxon>
    </lineage>
</organism>
<evidence type="ECO:0000256" key="1">
    <source>
        <dbReference type="SAM" id="Phobius"/>
    </source>
</evidence>
<gene>
    <name evidence="2" type="ORF">AVEN_203896_1</name>
</gene>
<keyword evidence="1" id="KW-1133">Transmembrane helix</keyword>
<proteinExistence type="predicted"/>
<name>A0A4Y2DFT7_ARAVE</name>
<feature type="transmembrane region" description="Helical" evidence="1">
    <location>
        <begin position="72"/>
        <end position="95"/>
    </location>
</feature>
<reference evidence="2 3" key="1">
    <citation type="journal article" date="2019" name="Sci. Rep.">
        <title>Orb-weaving spider Araneus ventricosus genome elucidates the spidroin gene catalogue.</title>
        <authorList>
            <person name="Kono N."/>
            <person name="Nakamura H."/>
            <person name="Ohtoshi R."/>
            <person name="Moran D.A.P."/>
            <person name="Shinohara A."/>
            <person name="Yoshida Y."/>
            <person name="Fujiwara M."/>
            <person name="Mori M."/>
            <person name="Tomita M."/>
            <person name="Arakawa K."/>
        </authorList>
    </citation>
    <scope>NUCLEOTIDE SEQUENCE [LARGE SCALE GENOMIC DNA]</scope>
</reference>
<keyword evidence="1" id="KW-0472">Membrane</keyword>
<accession>A0A4Y2DFT7</accession>
<dbReference type="AlphaFoldDB" id="A0A4Y2DFT7"/>
<keyword evidence="1" id="KW-0812">Transmembrane</keyword>
<dbReference type="Proteomes" id="UP000499080">
    <property type="component" value="Unassembled WGS sequence"/>
</dbReference>
<evidence type="ECO:0000313" key="3">
    <source>
        <dbReference type="Proteomes" id="UP000499080"/>
    </source>
</evidence>
<evidence type="ECO:0000313" key="2">
    <source>
        <dbReference type="EMBL" id="GBM14987.1"/>
    </source>
</evidence>
<protein>
    <submittedName>
        <fullName evidence="2">Uncharacterized protein</fullName>
    </submittedName>
</protein>
<comment type="caution">
    <text evidence="2">The sequence shown here is derived from an EMBL/GenBank/DDBJ whole genome shotgun (WGS) entry which is preliminary data.</text>
</comment>
<feature type="transmembrane region" description="Helical" evidence="1">
    <location>
        <begin position="102"/>
        <end position="124"/>
    </location>
</feature>